<gene>
    <name evidence="1" type="ORF">vBSenTO17_05</name>
</gene>
<accession>A0A7G3T467</accession>
<evidence type="ECO:0000313" key="2">
    <source>
        <dbReference type="Proteomes" id="UP000515565"/>
    </source>
</evidence>
<dbReference type="Proteomes" id="UP000515565">
    <property type="component" value="Segment"/>
</dbReference>
<evidence type="ECO:0008006" key="3">
    <source>
        <dbReference type="Google" id="ProtNLM"/>
    </source>
</evidence>
<evidence type="ECO:0000313" key="1">
    <source>
        <dbReference type="EMBL" id="QJQ80388.1"/>
    </source>
</evidence>
<name>A0A7G3T467_9CAUD</name>
<dbReference type="Gene3D" id="3.40.50.620">
    <property type="entry name" value="HUPs"/>
    <property type="match status" value="1"/>
</dbReference>
<dbReference type="SUPFAM" id="SSF52402">
    <property type="entry name" value="Adenine nucleotide alpha hydrolases-like"/>
    <property type="match status" value="1"/>
</dbReference>
<protein>
    <recommendedName>
        <fullName evidence="3">Phosphoadenosine phosphosulfate reductase</fullName>
    </recommendedName>
</protein>
<reference evidence="1 2" key="1">
    <citation type="submission" date="2020-02" db="EMBL/GenBank/DDBJ databases">
        <authorList>
            <person name="Kosznik-Kwasnicka K."/>
            <person name="Grabowski L."/>
            <person name="Grabski M."/>
            <person name="Wegrzyn A."/>
        </authorList>
    </citation>
    <scope>NUCLEOTIDE SEQUENCE [LARGE SCALE GENOMIC DNA]</scope>
</reference>
<proteinExistence type="predicted"/>
<dbReference type="EMBL" id="MT012729">
    <property type="protein sequence ID" value="QJQ80388.1"/>
    <property type="molecule type" value="Genomic_DNA"/>
</dbReference>
<organism evidence="1 2">
    <name type="scientific">Salmonella phage vB_SenTO17</name>
    <dbReference type="NCBI Taxonomy" id="2732254"/>
    <lineage>
        <taxon>Viruses</taxon>
        <taxon>Duplodnaviria</taxon>
        <taxon>Heunggongvirae</taxon>
        <taxon>Uroviricota</taxon>
        <taxon>Caudoviricetes</taxon>
        <taxon>Sarkviridae</taxon>
        <taxon>Guernseyvirinae</taxon>
        <taxon>Cornellvirus</taxon>
        <taxon>Cornellvirus SenTO17</taxon>
    </lineage>
</organism>
<keyword evidence="2" id="KW-1185">Reference proteome</keyword>
<dbReference type="InterPro" id="IPR014729">
    <property type="entry name" value="Rossmann-like_a/b/a_fold"/>
</dbReference>
<sequence length="284" mass="32284">MILYTERPHFEEAWATTTFRVVMAGMGDDTTMMLAEMYKRGFEPDEIVFADTGSEHQHTYKFIEHLKKWCADRNWSKVVVLHKFDKNGHPLSVIETAERGNTLPGAAFGIKSCTMRFKTETADKYFNNHPGCWKAWGVNGKGRRLSSHTGSILRIVGINADEPERADNWRPEDKWTQVFPLVDWGIGEHDSDAVEEVGLYLPGKSSCVCCPHMSGKELYNLKVMYPEDYARIKKMEANYQATHMKPDSSTRGMCRGNTIDEKIAEFTERGIVRGNGGCEVCKIQ</sequence>